<evidence type="ECO:0000313" key="2">
    <source>
        <dbReference type="EMBL" id="KAK1450933.1"/>
    </source>
</evidence>
<evidence type="ECO:0000256" key="1">
    <source>
        <dbReference type="SAM" id="Phobius"/>
    </source>
</evidence>
<keyword evidence="1" id="KW-1133">Transmembrane helix</keyword>
<gene>
    <name evidence="2" type="ORF">CCUS01_11298</name>
</gene>
<dbReference type="AlphaFoldDB" id="A0AAI9U3D2"/>
<keyword evidence="1" id="KW-0472">Membrane</keyword>
<protein>
    <submittedName>
        <fullName evidence="2">Uncharacterized protein</fullName>
    </submittedName>
</protein>
<dbReference type="Proteomes" id="UP001239213">
    <property type="component" value="Unassembled WGS sequence"/>
</dbReference>
<keyword evidence="1" id="KW-0812">Transmembrane</keyword>
<organism evidence="2 3">
    <name type="scientific">Colletotrichum cuscutae</name>
    <dbReference type="NCBI Taxonomy" id="1209917"/>
    <lineage>
        <taxon>Eukaryota</taxon>
        <taxon>Fungi</taxon>
        <taxon>Dikarya</taxon>
        <taxon>Ascomycota</taxon>
        <taxon>Pezizomycotina</taxon>
        <taxon>Sordariomycetes</taxon>
        <taxon>Hypocreomycetidae</taxon>
        <taxon>Glomerellales</taxon>
        <taxon>Glomerellaceae</taxon>
        <taxon>Colletotrichum</taxon>
        <taxon>Colletotrichum acutatum species complex</taxon>
    </lineage>
</organism>
<name>A0AAI9U3D2_9PEZI</name>
<feature type="transmembrane region" description="Helical" evidence="1">
    <location>
        <begin position="22"/>
        <end position="40"/>
    </location>
</feature>
<reference evidence="2" key="1">
    <citation type="submission" date="2016-11" db="EMBL/GenBank/DDBJ databases">
        <title>The genome sequence of Colletotrichum cuscutae.</title>
        <authorList>
            <person name="Baroncelli R."/>
        </authorList>
    </citation>
    <scope>NUCLEOTIDE SEQUENCE</scope>
    <source>
        <strain evidence="2">IMI 304802</strain>
    </source>
</reference>
<accession>A0AAI9U3D2</accession>
<sequence length="154" mass="16596">MGNITSACSVVYVHTPRITKKFLFLLSPFLPLSFFLSQMVQKTVTPPSAAPFCVIWIYVAGGLLLPAGQFHWFLNAAGNGPPLMDFFAPVQYVLRMAWRQGFGHVSSQDSGLGLGTGSGRARAAAVAAKRRMVGSCIVAAVVWFVVESGTRCKL</sequence>
<dbReference type="EMBL" id="MPDP01000302">
    <property type="protein sequence ID" value="KAK1450933.1"/>
    <property type="molecule type" value="Genomic_DNA"/>
</dbReference>
<evidence type="ECO:0000313" key="3">
    <source>
        <dbReference type="Proteomes" id="UP001239213"/>
    </source>
</evidence>
<comment type="caution">
    <text evidence="2">The sequence shown here is derived from an EMBL/GenBank/DDBJ whole genome shotgun (WGS) entry which is preliminary data.</text>
</comment>
<proteinExistence type="predicted"/>
<feature type="transmembrane region" description="Helical" evidence="1">
    <location>
        <begin position="55"/>
        <end position="74"/>
    </location>
</feature>
<keyword evidence="3" id="KW-1185">Reference proteome</keyword>